<feature type="transmembrane region" description="Helical" evidence="1">
    <location>
        <begin position="190"/>
        <end position="209"/>
    </location>
</feature>
<evidence type="ECO:0000256" key="1">
    <source>
        <dbReference type="SAM" id="Phobius"/>
    </source>
</evidence>
<proteinExistence type="predicted"/>
<dbReference type="EMBL" id="JBHSLW010000011">
    <property type="protein sequence ID" value="MFC5420106.1"/>
    <property type="molecule type" value="Genomic_DNA"/>
</dbReference>
<dbReference type="PANTHER" id="PTHR37314:SF4">
    <property type="entry name" value="UPF0700 TRANSMEMBRANE PROTEIN YOAK"/>
    <property type="match status" value="1"/>
</dbReference>
<name>A0ABW0IPA6_9HYPH</name>
<feature type="transmembrane region" description="Helical" evidence="1">
    <location>
        <begin position="57"/>
        <end position="77"/>
    </location>
</feature>
<keyword evidence="1" id="KW-0472">Membrane</keyword>
<dbReference type="RefSeq" id="WP_377798279.1">
    <property type="nucleotide sequence ID" value="NZ_JBHSLW010000011.1"/>
</dbReference>
<feature type="transmembrane region" description="Helical" evidence="1">
    <location>
        <begin position="89"/>
        <end position="122"/>
    </location>
</feature>
<dbReference type="InterPro" id="IPR010699">
    <property type="entry name" value="DUF1275"/>
</dbReference>
<evidence type="ECO:0000313" key="2">
    <source>
        <dbReference type="EMBL" id="MFC5420106.1"/>
    </source>
</evidence>
<keyword evidence="3" id="KW-1185">Reference proteome</keyword>
<accession>A0ABW0IPA6</accession>
<dbReference type="Proteomes" id="UP001596053">
    <property type="component" value="Unassembled WGS sequence"/>
</dbReference>
<feature type="transmembrane region" description="Helical" evidence="1">
    <location>
        <begin position="12"/>
        <end position="37"/>
    </location>
</feature>
<evidence type="ECO:0000313" key="3">
    <source>
        <dbReference type="Proteomes" id="UP001596053"/>
    </source>
</evidence>
<dbReference type="Pfam" id="PF06912">
    <property type="entry name" value="DUF1275"/>
    <property type="match status" value="1"/>
</dbReference>
<comment type="caution">
    <text evidence="2">The sequence shown here is derived from an EMBL/GenBank/DDBJ whole genome shotgun (WGS) entry which is preliminary data.</text>
</comment>
<keyword evidence="1" id="KW-1133">Transmembrane helix</keyword>
<gene>
    <name evidence="2" type="ORF">ACFPOB_11085</name>
</gene>
<organism evidence="2 3">
    <name type="scientific">Bosea eneae</name>
    <dbReference type="NCBI Taxonomy" id="151454"/>
    <lineage>
        <taxon>Bacteria</taxon>
        <taxon>Pseudomonadati</taxon>
        <taxon>Pseudomonadota</taxon>
        <taxon>Alphaproteobacteria</taxon>
        <taxon>Hyphomicrobiales</taxon>
        <taxon>Boseaceae</taxon>
        <taxon>Bosea</taxon>
    </lineage>
</organism>
<keyword evidence="1" id="KW-0812">Transmembrane</keyword>
<dbReference type="PANTHER" id="PTHR37314">
    <property type="entry name" value="SLR0142 PROTEIN"/>
    <property type="match status" value="1"/>
</dbReference>
<feature type="transmembrane region" description="Helical" evidence="1">
    <location>
        <begin position="167"/>
        <end position="184"/>
    </location>
</feature>
<sequence length="213" mass="21748">MQRYDRPAIGLAMGLSGLAGFVDALGFLSLGGFFVSFMTGNTTRLGIELAQGRLDGILLAGMIIVLFVFGVVCGSLAGHAGGRRRQAAVLAFVTLTLALSAGLDTLGLGIAAAGVLALAMGAENAVFQRDGEVTIGLTYMTGTLVKMGQRLAGALLGGPKLAFLRHLTLWLSLLGGAILGGFAFGQVGLYAIWLAVAAAACFTVIALFLPDQG</sequence>
<protein>
    <submittedName>
        <fullName evidence="2">YoaK family protein</fullName>
    </submittedName>
</protein>
<reference evidence="3" key="1">
    <citation type="journal article" date="2019" name="Int. J. Syst. Evol. Microbiol.">
        <title>The Global Catalogue of Microorganisms (GCM) 10K type strain sequencing project: providing services to taxonomists for standard genome sequencing and annotation.</title>
        <authorList>
            <consortium name="The Broad Institute Genomics Platform"/>
            <consortium name="The Broad Institute Genome Sequencing Center for Infectious Disease"/>
            <person name="Wu L."/>
            <person name="Ma J."/>
        </authorList>
    </citation>
    <scope>NUCLEOTIDE SEQUENCE [LARGE SCALE GENOMIC DNA]</scope>
    <source>
        <strain evidence="3">NCAIM B.01391</strain>
    </source>
</reference>